<keyword evidence="5" id="KW-1185">Reference proteome</keyword>
<evidence type="ECO:0000313" key="5">
    <source>
        <dbReference type="Proteomes" id="UP000011645"/>
    </source>
</evidence>
<reference evidence="2 4" key="1">
    <citation type="journal article" date="2010" name="J. Bacteriol.">
        <title>Complete genome sequence of Halalkalicoccus jeotgali B3(T), an extremely halophilic archaeon.</title>
        <authorList>
            <person name="Roh S.W."/>
            <person name="Nam Y.D."/>
            <person name="Nam S.H."/>
            <person name="Choi S.H."/>
            <person name="Park H.S."/>
            <person name="Bae J.W."/>
        </authorList>
    </citation>
    <scope>NUCLEOTIDE SEQUENCE [LARGE SCALE GENOMIC DNA]</scope>
    <source>
        <strain evidence="2">B3</strain>
        <strain evidence="4">DSM 18796 / CECT 7217 / JCM 14584 / KCTC 4019 / B3</strain>
    </source>
</reference>
<gene>
    <name evidence="2" type="ordered locus">HacjB3_10745</name>
    <name evidence="3" type="ORF">C497_11922</name>
</gene>
<proteinExistence type="predicted"/>
<dbReference type="GeneID" id="41371832"/>
<dbReference type="AlphaFoldDB" id="D8J4R5"/>
<dbReference type="Proteomes" id="UP000000390">
    <property type="component" value="Chromosome"/>
</dbReference>
<dbReference type="OrthoDB" id="280213at2157"/>
<dbReference type="KEGG" id="hje:HacjB3_10745"/>
<protein>
    <recommendedName>
        <fullName evidence="1">DUF7129 domain-containing protein</fullName>
    </recommendedName>
</protein>
<organism evidence="2 4">
    <name type="scientific">Halalkalicoccus jeotgali (strain DSM 18796 / CECT 7217 / JCM 14584 / KCTC 4019 / B3)</name>
    <dbReference type="NCBI Taxonomy" id="795797"/>
    <lineage>
        <taxon>Archaea</taxon>
        <taxon>Methanobacteriati</taxon>
        <taxon>Methanobacteriota</taxon>
        <taxon>Stenosarchaea group</taxon>
        <taxon>Halobacteria</taxon>
        <taxon>Halobacteriales</taxon>
        <taxon>Halococcaceae</taxon>
        <taxon>Halalkalicoccus</taxon>
    </lineage>
</organism>
<reference evidence="3 5" key="2">
    <citation type="journal article" date="2014" name="PLoS Genet.">
        <title>Phylogenetically driven sequencing of extremely halophilic archaea reveals strategies for static and dynamic osmo-response.</title>
        <authorList>
            <person name="Becker E.A."/>
            <person name="Seitzer P.M."/>
            <person name="Tritt A."/>
            <person name="Larsen D."/>
            <person name="Krusor M."/>
            <person name="Yao A.I."/>
            <person name="Wu D."/>
            <person name="Madern D."/>
            <person name="Eisen J.A."/>
            <person name="Darling A.E."/>
            <person name="Facciotti M.T."/>
        </authorList>
    </citation>
    <scope>NUCLEOTIDE SEQUENCE [LARGE SCALE GENOMIC DNA]</scope>
    <source>
        <strain evidence="3">B3</strain>
        <strain evidence="5">DSM 18796 / CECT 7217 / JCM 14584 / KCTC 4019 / B3</strain>
    </source>
</reference>
<evidence type="ECO:0000313" key="4">
    <source>
        <dbReference type="Proteomes" id="UP000000390"/>
    </source>
</evidence>
<dbReference type="Pfam" id="PF23455">
    <property type="entry name" value="DUF7129"/>
    <property type="match status" value="1"/>
</dbReference>
<dbReference type="PATRIC" id="fig|795797.18.peg.2148"/>
<dbReference type="EMBL" id="AOHV01000030">
    <property type="protein sequence ID" value="ELY36059.1"/>
    <property type="molecule type" value="Genomic_DNA"/>
</dbReference>
<dbReference type="STRING" id="795797.HacjB3_10745"/>
<dbReference type="RefSeq" id="WP_008416939.1">
    <property type="nucleotide sequence ID" value="NC_014297.1"/>
</dbReference>
<name>D8J4R5_HALJB</name>
<evidence type="ECO:0000313" key="3">
    <source>
        <dbReference type="EMBL" id="ELY36059.1"/>
    </source>
</evidence>
<dbReference type="EMBL" id="CP002062">
    <property type="protein sequence ID" value="ADJ15532.1"/>
    <property type="molecule type" value="Genomic_DNA"/>
</dbReference>
<dbReference type="NCBIfam" id="NF033497">
    <property type="entry name" value="rubre_like_arch"/>
    <property type="match status" value="1"/>
</dbReference>
<sequence length="47" mass="5307">MHDRDPYTPTGSYYECLDCQYRTRGADHLANCPECGGTVRNLAVARE</sequence>
<feature type="domain" description="DUF7129" evidence="1">
    <location>
        <begin position="4"/>
        <end position="47"/>
    </location>
</feature>
<evidence type="ECO:0000259" key="1">
    <source>
        <dbReference type="Pfam" id="PF23455"/>
    </source>
</evidence>
<dbReference type="eggNOG" id="arCOG08151">
    <property type="taxonomic scope" value="Archaea"/>
</dbReference>
<dbReference type="HOGENOM" id="CLU_207581_0_0_2"/>
<accession>D8J4R5</accession>
<evidence type="ECO:0000313" key="2">
    <source>
        <dbReference type="EMBL" id="ADJ15532.1"/>
    </source>
</evidence>
<dbReference type="InterPro" id="IPR055553">
    <property type="entry name" value="DUF7129"/>
</dbReference>
<dbReference type="Proteomes" id="UP000011645">
    <property type="component" value="Unassembled WGS sequence"/>
</dbReference>